<accession>A0A559KCL2</accession>
<dbReference type="AlphaFoldDB" id="A0A559KCL2"/>
<dbReference type="EMBL" id="VNJI01000011">
    <property type="protein sequence ID" value="TVY09872.1"/>
    <property type="molecule type" value="Genomic_DNA"/>
</dbReference>
<reference evidence="1 2" key="1">
    <citation type="submission" date="2019-07" db="EMBL/GenBank/DDBJ databases">
        <authorList>
            <person name="Kim J."/>
        </authorList>
    </citation>
    <scope>NUCLEOTIDE SEQUENCE [LARGE SCALE GENOMIC DNA]</scope>
    <source>
        <strain evidence="1 2">JC52</strain>
    </source>
</reference>
<organism evidence="1 2">
    <name type="scientific">Paenibacillus cremeus</name>
    <dbReference type="NCBI Taxonomy" id="2163881"/>
    <lineage>
        <taxon>Bacteria</taxon>
        <taxon>Bacillati</taxon>
        <taxon>Bacillota</taxon>
        <taxon>Bacilli</taxon>
        <taxon>Bacillales</taxon>
        <taxon>Paenibacillaceae</taxon>
        <taxon>Paenibacillus</taxon>
    </lineage>
</organism>
<proteinExistence type="predicted"/>
<name>A0A559KCL2_9BACL</name>
<comment type="caution">
    <text evidence="1">The sequence shown here is derived from an EMBL/GenBank/DDBJ whole genome shotgun (WGS) entry which is preliminary data.</text>
</comment>
<evidence type="ECO:0000313" key="1">
    <source>
        <dbReference type="EMBL" id="TVY09872.1"/>
    </source>
</evidence>
<keyword evidence="2" id="KW-1185">Reference proteome</keyword>
<protein>
    <submittedName>
        <fullName evidence="1">Uncharacterized protein</fullName>
    </submittedName>
</protein>
<sequence length="72" mass="8774">MEQDIALPSQLITTPMELEEVKLKTWDNFKEEMDYFLNLLKQDNLTEETKEVINKSIRQMIHFWANPIIYWK</sequence>
<dbReference type="RefSeq" id="WP_144846408.1">
    <property type="nucleotide sequence ID" value="NZ_VNJI01000011.1"/>
</dbReference>
<evidence type="ECO:0000313" key="2">
    <source>
        <dbReference type="Proteomes" id="UP000317036"/>
    </source>
</evidence>
<gene>
    <name evidence="1" type="ORF">FPZ49_10900</name>
</gene>
<dbReference type="Proteomes" id="UP000317036">
    <property type="component" value="Unassembled WGS sequence"/>
</dbReference>